<accession>A0A4V3CST8</accession>
<feature type="domain" description="Histidine kinase" evidence="9">
    <location>
        <begin position="371"/>
        <end position="591"/>
    </location>
</feature>
<keyword evidence="3 4" id="KW-0597">Phosphoprotein</keyword>
<dbReference type="Gene3D" id="1.25.40.10">
    <property type="entry name" value="Tetratricopeptide repeat domain"/>
    <property type="match status" value="2"/>
</dbReference>
<dbReference type="OrthoDB" id="4457677at2"/>
<dbReference type="PROSITE" id="PS50005">
    <property type="entry name" value="TPR"/>
    <property type="match status" value="1"/>
</dbReference>
<dbReference type="PROSITE" id="PS50109">
    <property type="entry name" value="HIS_KIN"/>
    <property type="match status" value="1"/>
</dbReference>
<dbReference type="RefSeq" id="WP_133531462.1">
    <property type="nucleotide sequence ID" value="NZ_SNXR01000001.1"/>
</dbReference>
<dbReference type="CDD" id="cd17546">
    <property type="entry name" value="REC_hyHK_CKI1_RcsC-like"/>
    <property type="match status" value="1"/>
</dbReference>
<dbReference type="PANTHER" id="PTHR45339:SF5">
    <property type="entry name" value="HISTIDINE KINASE"/>
    <property type="match status" value="1"/>
</dbReference>
<feature type="chain" id="PRO_5020315941" description="histidine kinase" evidence="8">
    <location>
        <begin position="23"/>
        <end position="735"/>
    </location>
</feature>
<comment type="caution">
    <text evidence="11">The sequence shown here is derived from an EMBL/GenBank/DDBJ whole genome shotgun (WGS) entry which is preliminary data.</text>
</comment>
<evidence type="ECO:0000256" key="6">
    <source>
        <dbReference type="SAM" id="Coils"/>
    </source>
</evidence>
<keyword evidence="8" id="KW-0732">Signal</keyword>
<dbReference type="Pfam" id="PF02518">
    <property type="entry name" value="HATPase_c"/>
    <property type="match status" value="1"/>
</dbReference>
<dbReference type="SUPFAM" id="SSF52172">
    <property type="entry name" value="CheY-like"/>
    <property type="match status" value="1"/>
</dbReference>
<evidence type="ECO:0000256" key="4">
    <source>
        <dbReference type="PROSITE-ProRule" id="PRU00169"/>
    </source>
</evidence>
<dbReference type="InterPro" id="IPR003594">
    <property type="entry name" value="HATPase_dom"/>
</dbReference>
<keyword evidence="11" id="KW-0808">Transferase</keyword>
<dbReference type="SMART" id="SM00388">
    <property type="entry name" value="HisKA"/>
    <property type="match status" value="1"/>
</dbReference>
<evidence type="ECO:0000256" key="2">
    <source>
        <dbReference type="ARBA" id="ARBA00012438"/>
    </source>
</evidence>
<keyword evidence="5" id="KW-0802">TPR repeat</keyword>
<keyword evidence="7" id="KW-0812">Transmembrane</keyword>
<dbReference type="Gene3D" id="1.10.287.130">
    <property type="match status" value="1"/>
</dbReference>
<proteinExistence type="predicted"/>
<dbReference type="FunFam" id="3.30.565.10:FF:000010">
    <property type="entry name" value="Sensor histidine kinase RcsC"/>
    <property type="match status" value="1"/>
</dbReference>
<evidence type="ECO:0000259" key="9">
    <source>
        <dbReference type="PROSITE" id="PS50109"/>
    </source>
</evidence>
<dbReference type="Proteomes" id="UP000295260">
    <property type="component" value="Unassembled WGS sequence"/>
</dbReference>
<dbReference type="InterPro" id="IPR005467">
    <property type="entry name" value="His_kinase_dom"/>
</dbReference>
<protein>
    <recommendedName>
        <fullName evidence="2">histidine kinase</fullName>
        <ecNumber evidence="2">2.7.13.3</ecNumber>
    </recommendedName>
</protein>
<dbReference type="Gene3D" id="3.30.565.10">
    <property type="entry name" value="Histidine kinase-like ATPase, C-terminal domain"/>
    <property type="match status" value="1"/>
</dbReference>
<dbReference type="InterPro" id="IPR011990">
    <property type="entry name" value="TPR-like_helical_dom_sf"/>
</dbReference>
<evidence type="ECO:0000256" key="8">
    <source>
        <dbReference type="SAM" id="SignalP"/>
    </source>
</evidence>
<keyword evidence="7" id="KW-0472">Membrane</keyword>
<dbReference type="InterPro" id="IPR001789">
    <property type="entry name" value="Sig_transdc_resp-reg_receiver"/>
</dbReference>
<dbReference type="SMART" id="SM00028">
    <property type="entry name" value="TPR"/>
    <property type="match status" value="2"/>
</dbReference>
<dbReference type="EC" id="2.7.13.3" evidence="2"/>
<organism evidence="11 12">
    <name type="scientific">Flavobacterium dankookense</name>
    <dbReference type="NCBI Taxonomy" id="706186"/>
    <lineage>
        <taxon>Bacteria</taxon>
        <taxon>Pseudomonadati</taxon>
        <taxon>Bacteroidota</taxon>
        <taxon>Flavobacteriia</taxon>
        <taxon>Flavobacteriales</taxon>
        <taxon>Flavobacteriaceae</taxon>
        <taxon>Flavobacterium</taxon>
    </lineage>
</organism>
<evidence type="ECO:0000313" key="12">
    <source>
        <dbReference type="Proteomes" id="UP000295260"/>
    </source>
</evidence>
<sequence length="735" mass="84448">MNITRLFFFCGFFLICFQSSFAQEDFKAEKKEIKNYLNKAVVEFSNANYDKALELSKFALVNSFAINDNSYIAQSYNTIGVIYDECSETKKAIEFYQKALRYAAPVKNDTLNNWIYGNLGSAYYFNQIDVPKGIGYYKKALFFAEKIKDSNQIVLSKLNLASAYFSIDSISLGNNEIKDIQKKILNSGSENTKLSLYVLLGIQSSNNNQIKKAEDYYFKAMKIAKDNDYTSFLINVYENLSRHYKLHGRKSESEKYTQKIDSINKVIFTEEKINSLNTESLQIELDEHKIQLERIEVENEKSQKVVKDSKLVVILFIIVVIILLLLLLTLYKNIIYREKTNYELKKANEELQLAKEKAEEASLLKSQFVSTITHELRTPLYGVIGITNIILDEHKELNNSPHLKSLKFSAKYLLSLVNDILQINKIEEKKIVLENLIFNLSDEINTICNSVEYIADKNNNKLIVEIDTAIPEFLIGDKLRLSQIIMNLISNALKFTKNGEVYILADLEKQEGSNYFITFKIRDNGIGIPKEHQDKIFDKFVQIERKEEDYQGTGLGLSIVTSLIQLFKSEIHLESEENVGTTFSFTIGFEYNEEKSREIINNIEVDLSSNYIYNILVVEDNKINQMVTKKIIQNSNLNCTIVDDGYAALVAIEREHFDLILMDINMPLINGFDTTRKIREKGYTVPVIALTAFDKQEVSEEAMASGMNDILIKPFEPTKLYQIISNQIIKKENAD</sequence>
<evidence type="ECO:0000259" key="10">
    <source>
        <dbReference type="PROSITE" id="PS50110"/>
    </source>
</evidence>
<gene>
    <name evidence="11" type="ORF">BC748_0060</name>
</gene>
<dbReference type="PRINTS" id="PR00344">
    <property type="entry name" value="BCTRLSENSOR"/>
</dbReference>
<feature type="repeat" description="TPR" evidence="5">
    <location>
        <begin position="73"/>
        <end position="106"/>
    </location>
</feature>
<dbReference type="Gene3D" id="3.40.50.2300">
    <property type="match status" value="1"/>
</dbReference>
<feature type="signal peptide" evidence="8">
    <location>
        <begin position="1"/>
        <end position="22"/>
    </location>
</feature>
<dbReference type="CDD" id="cd16922">
    <property type="entry name" value="HATPase_EvgS-ArcB-TorS-like"/>
    <property type="match status" value="1"/>
</dbReference>
<keyword evidence="11" id="KW-0418">Kinase</keyword>
<dbReference type="SUPFAM" id="SSF48452">
    <property type="entry name" value="TPR-like"/>
    <property type="match status" value="2"/>
</dbReference>
<dbReference type="InterPro" id="IPR011006">
    <property type="entry name" value="CheY-like_superfamily"/>
</dbReference>
<evidence type="ECO:0000256" key="7">
    <source>
        <dbReference type="SAM" id="Phobius"/>
    </source>
</evidence>
<evidence type="ECO:0000256" key="3">
    <source>
        <dbReference type="ARBA" id="ARBA00022553"/>
    </source>
</evidence>
<dbReference type="SMART" id="SM00387">
    <property type="entry name" value="HATPase_c"/>
    <property type="match status" value="1"/>
</dbReference>
<dbReference type="InterPro" id="IPR019734">
    <property type="entry name" value="TPR_rpt"/>
</dbReference>
<keyword evidence="7" id="KW-1133">Transmembrane helix</keyword>
<feature type="modified residue" description="4-aspartylphosphate" evidence="4">
    <location>
        <position position="663"/>
    </location>
</feature>
<evidence type="ECO:0000256" key="1">
    <source>
        <dbReference type="ARBA" id="ARBA00000085"/>
    </source>
</evidence>
<dbReference type="Pfam" id="PF00072">
    <property type="entry name" value="Response_reg"/>
    <property type="match status" value="1"/>
</dbReference>
<comment type="catalytic activity">
    <reaction evidence="1">
        <text>ATP + protein L-histidine = ADP + protein N-phospho-L-histidine.</text>
        <dbReference type="EC" id="2.7.13.3"/>
    </reaction>
</comment>
<evidence type="ECO:0000313" key="11">
    <source>
        <dbReference type="EMBL" id="TDP61948.1"/>
    </source>
</evidence>
<name>A0A4V3CST8_9FLAO</name>
<dbReference type="InterPro" id="IPR036097">
    <property type="entry name" value="HisK_dim/P_sf"/>
</dbReference>
<feature type="transmembrane region" description="Helical" evidence="7">
    <location>
        <begin position="311"/>
        <end position="331"/>
    </location>
</feature>
<feature type="domain" description="Response regulatory" evidence="10">
    <location>
        <begin position="614"/>
        <end position="728"/>
    </location>
</feature>
<reference evidence="11 12" key="1">
    <citation type="submission" date="2019-03" db="EMBL/GenBank/DDBJ databases">
        <title>Genomic Encyclopedia of Archaeal and Bacterial Type Strains, Phase II (KMG-II): from individual species to whole genera.</title>
        <authorList>
            <person name="Goeker M."/>
        </authorList>
    </citation>
    <scope>NUCLEOTIDE SEQUENCE [LARGE SCALE GENOMIC DNA]</scope>
    <source>
        <strain evidence="11 12">DSM 25687</strain>
    </source>
</reference>
<dbReference type="GO" id="GO:0000155">
    <property type="term" value="F:phosphorelay sensor kinase activity"/>
    <property type="evidence" value="ECO:0007669"/>
    <property type="project" value="InterPro"/>
</dbReference>
<dbReference type="CDD" id="cd00082">
    <property type="entry name" value="HisKA"/>
    <property type="match status" value="1"/>
</dbReference>
<dbReference type="Pfam" id="PF00512">
    <property type="entry name" value="HisKA"/>
    <property type="match status" value="1"/>
</dbReference>
<dbReference type="PANTHER" id="PTHR45339">
    <property type="entry name" value="HYBRID SIGNAL TRANSDUCTION HISTIDINE KINASE J"/>
    <property type="match status" value="1"/>
</dbReference>
<dbReference type="EMBL" id="SNXR01000001">
    <property type="protein sequence ID" value="TDP61948.1"/>
    <property type="molecule type" value="Genomic_DNA"/>
</dbReference>
<feature type="coiled-coil region" evidence="6">
    <location>
        <begin position="337"/>
        <end position="364"/>
    </location>
</feature>
<dbReference type="SMART" id="SM00448">
    <property type="entry name" value="REC"/>
    <property type="match status" value="1"/>
</dbReference>
<feature type="coiled-coil region" evidence="6">
    <location>
        <begin position="278"/>
        <end position="305"/>
    </location>
</feature>
<evidence type="ECO:0000256" key="5">
    <source>
        <dbReference type="PROSITE-ProRule" id="PRU00339"/>
    </source>
</evidence>
<keyword evidence="6" id="KW-0175">Coiled coil</keyword>
<dbReference type="SUPFAM" id="SSF55874">
    <property type="entry name" value="ATPase domain of HSP90 chaperone/DNA topoisomerase II/histidine kinase"/>
    <property type="match status" value="1"/>
</dbReference>
<dbReference type="InterPro" id="IPR036890">
    <property type="entry name" value="HATPase_C_sf"/>
</dbReference>
<dbReference type="InterPro" id="IPR003661">
    <property type="entry name" value="HisK_dim/P_dom"/>
</dbReference>
<dbReference type="SUPFAM" id="SSF47384">
    <property type="entry name" value="Homodimeric domain of signal transducing histidine kinase"/>
    <property type="match status" value="1"/>
</dbReference>
<dbReference type="AlphaFoldDB" id="A0A4V3CST8"/>
<dbReference type="PROSITE" id="PS50110">
    <property type="entry name" value="RESPONSE_REGULATORY"/>
    <property type="match status" value="1"/>
</dbReference>
<keyword evidence="12" id="KW-1185">Reference proteome</keyword>
<dbReference type="InterPro" id="IPR004358">
    <property type="entry name" value="Sig_transdc_His_kin-like_C"/>
</dbReference>